<reference evidence="6" key="1">
    <citation type="submission" date="2012-12" db="EMBL/GenBank/DDBJ databases">
        <authorList>
            <person name="Hellsten U."/>
            <person name="Grimwood J."/>
            <person name="Chapman J.A."/>
            <person name="Shapiro H."/>
            <person name="Aerts A."/>
            <person name="Otillar R.P."/>
            <person name="Terry A.Y."/>
            <person name="Boore J.L."/>
            <person name="Simakov O."/>
            <person name="Marletaz F."/>
            <person name="Cho S.-J."/>
            <person name="Edsinger-Gonzales E."/>
            <person name="Havlak P."/>
            <person name="Kuo D.-H."/>
            <person name="Larsson T."/>
            <person name="Lv J."/>
            <person name="Arendt D."/>
            <person name="Savage R."/>
            <person name="Osoegawa K."/>
            <person name="de Jong P."/>
            <person name="Lindberg D.R."/>
            <person name="Seaver E.C."/>
            <person name="Weisblat D.A."/>
            <person name="Putnam N.H."/>
            <person name="Grigoriev I.V."/>
            <person name="Rokhsar D.S."/>
        </authorList>
    </citation>
    <scope>NUCLEOTIDE SEQUENCE</scope>
</reference>
<evidence type="ECO:0000313" key="6">
    <source>
        <dbReference type="Proteomes" id="UP000015101"/>
    </source>
</evidence>
<feature type="region of interest" description="Disordered" evidence="2">
    <location>
        <begin position="296"/>
        <end position="316"/>
    </location>
</feature>
<feature type="compositionally biased region" description="Basic and acidic residues" evidence="2">
    <location>
        <begin position="792"/>
        <end position="803"/>
    </location>
</feature>
<dbReference type="PANTHER" id="PTHR45901">
    <property type="entry name" value="PROTEIN CBG12474"/>
    <property type="match status" value="1"/>
</dbReference>
<evidence type="ECO:0000259" key="3">
    <source>
        <dbReference type="PROSITE" id="PS50095"/>
    </source>
</evidence>
<dbReference type="SMART" id="SM00308">
    <property type="entry name" value="LH2"/>
    <property type="match status" value="4"/>
</dbReference>
<keyword evidence="6" id="KW-1185">Reference proteome</keyword>
<reference evidence="5" key="3">
    <citation type="submission" date="2015-06" db="UniProtKB">
        <authorList>
            <consortium name="EnsemblMetazoa"/>
        </authorList>
    </citation>
    <scope>IDENTIFICATION</scope>
</reference>
<feature type="domain" description="PLAT" evidence="3">
    <location>
        <begin position="966"/>
        <end position="1084"/>
    </location>
</feature>
<dbReference type="KEGG" id="hro:HELRODRAFT_165230"/>
<dbReference type="CTD" id="20200919"/>
<dbReference type="GeneID" id="20200919"/>
<sequence>MCGSETGIFLTIYGKSRKSGRLFLEKSNNEVMFGENQSDVFRVNTQSVGPVTKIRLEREQLGTLCYKWYLRRVVLTDLNNTSWMFFFHCDRWLEDKYGDGLISVILPTSTNPVDIKTLVTYNVTIFTGNKQYSGTSANIFITLMGTLGTSGERKISNGPLNKESETQSKVESLYLGSLTKIQIRHDNTGKSPDWFLEKVVVDDNKSERTYTFHCRQWLATNRADGKLSRILHLGNKIIPDFSDDDEDDGSRKKKKERQDDDEDCEFEVVIQTGDKMNAGTSASVYAIFYARSINSNQNNNNKTNKSNNKYNNYSNNNMNNDGKHNLHQSKNKILEMPPYKIEFKGGKFSRGHLDVFNIRMRRRMFPLDRIVIGHDGSGVGSGWFLQNVKVRSLSHNKSQIFNCNKWLAKDEDDGLIERTLYSEDAKKSSGNPSNYKVVIRTSDVLNAGTDANVFIQLCGSKRETASLELKKSTKNLNKFERGSVDEFELQADRVGSIKKLKIWHDGSGVGSDWNVQDVQIIAVDDDEEEEDDEDDDDNYHNQNAKRHHSKSPKRKNVYNFQLNRWIKKSDGVVEIKEGSKKNEQPKARYRVQVRTSDVSNAGTDANVFVQLCGSQKQTEKLELKKSAKSMNKFERGCTDEFDLQADHVGPAKYRVQVRTSDVSNAGTDANVFVQLCGSQKQTEKLELKKSAKNMNKFERGCVDEFELHTDHVGPIKRLKVWHDGSGVGSDWHVQDVQIVVDENDDDDDNYYDRRKQKNSKHHKKLYKFVLDRWIKKSDGVVEVNEGASQNDKNNKNGKNDIPKARYRVQVRTSDVSNAGTDANVFIQLCGPQKMSESLELKKSAKNINKFERGSVDEFELQADPVGPIKRLKIWHDGSGVGSDWHVQDVQILAGEDEEEQDEDDDDYYDRRVRNHLNNPKKKLYKFLLDRWIKKSDGVVEVSEGTSQTDNNSKNNAKNSKKKKIQTKYRIQVKTSDVSNAGTDANVFVQLCGPQKQTDSLELNKSTKNVNKFERGNVDEFKLEAEYVGPIEKLKIWQDGKGFGSDWSVDYIKVFMLLDNHDDDDDDDDDSDDDDDYQRQKGKKRNGNKNNGQNVEEEFTFKINRWINENDGVVVVASEESMKKKSVKSNNRTNNYKQYADDDDDDDYYGSYRRYK</sequence>
<comment type="caution">
    <text evidence="1">Lacks conserved residue(s) required for the propagation of feature annotation.</text>
</comment>
<dbReference type="EMBL" id="AMQM01001996">
    <property type="status" value="NOT_ANNOTATED_CDS"/>
    <property type="molecule type" value="Genomic_DNA"/>
</dbReference>
<dbReference type="InterPro" id="IPR001024">
    <property type="entry name" value="PLAT/LH2_dom"/>
</dbReference>
<dbReference type="PANTHER" id="PTHR45901:SF3">
    <property type="entry name" value="LIPOXYGENASE HOMOLOGY DOMAIN-CONTAINING PROTEIN 1"/>
    <property type="match status" value="1"/>
</dbReference>
<dbReference type="HOGENOM" id="CLU_009895_0_0_1"/>
<accession>T1EWG9</accession>
<evidence type="ECO:0000256" key="2">
    <source>
        <dbReference type="SAM" id="MobiDB-lite"/>
    </source>
</evidence>
<dbReference type="Pfam" id="PF01477">
    <property type="entry name" value="PLAT"/>
    <property type="match status" value="8"/>
</dbReference>
<feature type="compositionally biased region" description="Acidic residues" evidence="2">
    <location>
        <begin position="525"/>
        <end position="537"/>
    </location>
</feature>
<dbReference type="Proteomes" id="UP000015101">
    <property type="component" value="Unassembled WGS sequence"/>
</dbReference>
<dbReference type="Gene3D" id="2.60.60.20">
    <property type="entry name" value="PLAT/LH2 domain"/>
    <property type="match status" value="6"/>
</dbReference>
<evidence type="ECO:0000313" key="4">
    <source>
        <dbReference type="EMBL" id="ESN93071.1"/>
    </source>
</evidence>
<dbReference type="SUPFAM" id="SSF49723">
    <property type="entry name" value="Lipase/lipooxygenase domain (PLAT/LH2 domain)"/>
    <property type="match status" value="8"/>
</dbReference>
<dbReference type="STRING" id="6412.T1EWG9"/>
<feature type="region of interest" description="Disordered" evidence="2">
    <location>
        <begin position="241"/>
        <end position="263"/>
    </location>
</feature>
<evidence type="ECO:0000313" key="5">
    <source>
        <dbReference type="EnsemblMetazoa" id="HelroP165230"/>
    </source>
</evidence>
<feature type="region of interest" description="Disordered" evidence="2">
    <location>
        <begin position="1061"/>
        <end position="1094"/>
    </location>
</feature>
<dbReference type="Gene3D" id="2.40.180.10">
    <property type="entry name" value="Catalase core domain"/>
    <property type="match status" value="2"/>
</dbReference>
<dbReference type="OrthoDB" id="5322100at2759"/>
<feature type="domain" description="PLAT" evidence="3">
    <location>
        <begin position="1"/>
        <end position="107"/>
    </location>
</feature>
<feature type="region of interest" description="Disordered" evidence="2">
    <location>
        <begin position="1117"/>
        <end position="1155"/>
    </location>
</feature>
<feature type="compositionally biased region" description="Acidic residues" evidence="2">
    <location>
        <begin position="1061"/>
        <end position="1075"/>
    </location>
</feature>
<name>T1EWG9_HELRO</name>
<dbReference type="InterPro" id="IPR036392">
    <property type="entry name" value="PLAT/LH2_dom_sf"/>
</dbReference>
<feature type="domain" description="PLAT" evidence="3">
    <location>
        <begin position="804"/>
        <end position="922"/>
    </location>
</feature>
<dbReference type="InParanoid" id="T1EWG9"/>
<dbReference type="PROSITE" id="PS50095">
    <property type="entry name" value="PLAT"/>
    <property type="match status" value="7"/>
</dbReference>
<reference evidence="4 6" key="2">
    <citation type="journal article" date="2013" name="Nature">
        <title>Insights into bilaterian evolution from three spiralian genomes.</title>
        <authorList>
            <person name="Simakov O."/>
            <person name="Marletaz F."/>
            <person name="Cho S.J."/>
            <person name="Edsinger-Gonzales E."/>
            <person name="Havlak P."/>
            <person name="Hellsten U."/>
            <person name="Kuo D.H."/>
            <person name="Larsson T."/>
            <person name="Lv J."/>
            <person name="Arendt D."/>
            <person name="Savage R."/>
            <person name="Osoegawa K."/>
            <person name="de Jong P."/>
            <person name="Grimwood J."/>
            <person name="Chapman J.A."/>
            <person name="Shapiro H."/>
            <person name="Aerts A."/>
            <person name="Otillar R.P."/>
            <person name="Terry A.Y."/>
            <person name="Boore J.L."/>
            <person name="Grigoriev I.V."/>
            <person name="Lindberg D.R."/>
            <person name="Seaver E.C."/>
            <person name="Weisblat D.A."/>
            <person name="Putnam N.H."/>
            <person name="Rokhsar D.S."/>
        </authorList>
    </citation>
    <scope>NUCLEOTIDE SEQUENCE</scope>
</reference>
<protein>
    <recommendedName>
        <fullName evidence="3">PLAT domain-containing protein</fullName>
    </recommendedName>
</protein>
<evidence type="ECO:0000256" key="1">
    <source>
        <dbReference type="PROSITE-ProRule" id="PRU00152"/>
    </source>
</evidence>
<gene>
    <name evidence="5" type="primary">20200919</name>
    <name evidence="4" type="ORF">HELRODRAFT_165230</name>
</gene>
<feature type="region of interest" description="Disordered" evidence="2">
    <location>
        <begin position="784"/>
        <end position="803"/>
    </location>
</feature>
<dbReference type="EMBL" id="KB097639">
    <property type="protein sequence ID" value="ESN93071.1"/>
    <property type="molecule type" value="Genomic_DNA"/>
</dbReference>
<proteinExistence type="predicted"/>
<feature type="domain" description="PLAT" evidence="3">
    <location>
        <begin position="433"/>
        <end position="580"/>
    </location>
</feature>
<dbReference type="AlphaFoldDB" id="T1EWG9"/>
<organism evidence="5 6">
    <name type="scientific">Helobdella robusta</name>
    <name type="common">Californian leech</name>
    <dbReference type="NCBI Taxonomy" id="6412"/>
    <lineage>
        <taxon>Eukaryota</taxon>
        <taxon>Metazoa</taxon>
        <taxon>Spiralia</taxon>
        <taxon>Lophotrochozoa</taxon>
        <taxon>Annelida</taxon>
        <taxon>Clitellata</taxon>
        <taxon>Hirudinea</taxon>
        <taxon>Rhynchobdellida</taxon>
        <taxon>Glossiphoniidae</taxon>
        <taxon>Helobdella</taxon>
    </lineage>
</organism>
<feature type="region of interest" description="Disordered" evidence="2">
    <location>
        <begin position="525"/>
        <end position="554"/>
    </location>
</feature>
<feature type="domain" description="PLAT" evidence="3">
    <location>
        <begin position="651"/>
        <end position="788"/>
    </location>
</feature>
<dbReference type="EnsemblMetazoa" id="HelroT165230">
    <property type="protein sequence ID" value="HelroP165230"/>
    <property type="gene ID" value="HelroG165230"/>
</dbReference>
<dbReference type="eggNOG" id="KOG3599">
    <property type="taxonomic scope" value="Eukaryota"/>
</dbReference>
<feature type="region of interest" description="Disordered" evidence="2">
    <location>
        <begin position="939"/>
        <end position="964"/>
    </location>
</feature>
<feature type="domain" description="PLAT" evidence="3">
    <location>
        <begin position="119"/>
        <end position="232"/>
    </location>
</feature>
<feature type="compositionally biased region" description="Basic residues" evidence="2">
    <location>
        <begin position="543"/>
        <end position="554"/>
    </location>
</feature>
<dbReference type="RefSeq" id="XP_009029327.1">
    <property type="nucleotide sequence ID" value="XM_009031079.1"/>
</dbReference>
<dbReference type="InterPro" id="IPR052970">
    <property type="entry name" value="Inner_ear_hair_cell_LOXHD"/>
</dbReference>
<feature type="domain" description="PLAT" evidence="3">
    <location>
        <begin position="264"/>
        <end position="421"/>
    </location>
</feature>
<dbReference type="OMA" id="SKVHIVM"/>